<dbReference type="InterPro" id="IPR006683">
    <property type="entry name" value="Thioestr_dom"/>
</dbReference>
<organism evidence="3 4">
    <name type="scientific">Sphingomonas alba</name>
    <dbReference type="NCBI Taxonomy" id="2908208"/>
    <lineage>
        <taxon>Bacteria</taxon>
        <taxon>Pseudomonadati</taxon>
        <taxon>Pseudomonadota</taxon>
        <taxon>Alphaproteobacteria</taxon>
        <taxon>Sphingomonadales</taxon>
        <taxon>Sphingomonadaceae</taxon>
        <taxon>Sphingomonas</taxon>
    </lineage>
</organism>
<dbReference type="SUPFAM" id="SSF54637">
    <property type="entry name" value="Thioesterase/thiol ester dehydrase-isomerase"/>
    <property type="match status" value="1"/>
</dbReference>
<dbReference type="Gene3D" id="3.10.129.10">
    <property type="entry name" value="Hotdog Thioesterase"/>
    <property type="match status" value="1"/>
</dbReference>
<dbReference type="EMBL" id="JAMGBD010000001">
    <property type="protein sequence ID" value="MCL6682744.1"/>
    <property type="molecule type" value="Genomic_DNA"/>
</dbReference>
<dbReference type="Proteomes" id="UP001165363">
    <property type="component" value="Unassembled WGS sequence"/>
</dbReference>
<dbReference type="CDD" id="cd03443">
    <property type="entry name" value="PaaI_thioesterase"/>
    <property type="match status" value="1"/>
</dbReference>
<evidence type="ECO:0000256" key="1">
    <source>
        <dbReference type="ARBA" id="ARBA00022801"/>
    </source>
</evidence>
<evidence type="ECO:0000259" key="2">
    <source>
        <dbReference type="Pfam" id="PF03061"/>
    </source>
</evidence>
<protein>
    <submittedName>
        <fullName evidence="3">PaaI family thioesterase</fullName>
    </submittedName>
</protein>
<sequence>MSEPLTPEADAAGRPGFDPARFFEVARKVGHGRALGVEYRDSGPDWAELALPWKPELIGRPESGILASGAIVSLIDTASGTAVWIKMGHFQPIVTLDLRLDYLRPAVEGETVVARCECYKLTKSIGFVRGIAHGGDPERPIAHSAATFMLNP</sequence>
<feature type="domain" description="Thioesterase" evidence="2">
    <location>
        <begin position="64"/>
        <end position="137"/>
    </location>
</feature>
<keyword evidence="1" id="KW-0378">Hydrolase</keyword>
<reference evidence="3" key="1">
    <citation type="submission" date="2022-05" db="EMBL/GenBank/DDBJ databases">
        <authorList>
            <person name="Jo J.-H."/>
            <person name="Im W.-T."/>
        </authorList>
    </citation>
    <scope>NUCLEOTIDE SEQUENCE</scope>
    <source>
        <strain evidence="3">SE158</strain>
    </source>
</reference>
<comment type="caution">
    <text evidence="3">The sequence shown here is derived from an EMBL/GenBank/DDBJ whole genome shotgun (WGS) entry which is preliminary data.</text>
</comment>
<evidence type="ECO:0000313" key="4">
    <source>
        <dbReference type="Proteomes" id="UP001165363"/>
    </source>
</evidence>
<keyword evidence="4" id="KW-1185">Reference proteome</keyword>
<dbReference type="NCBIfam" id="TIGR00369">
    <property type="entry name" value="unchar_dom_1"/>
    <property type="match status" value="1"/>
</dbReference>
<evidence type="ECO:0000313" key="3">
    <source>
        <dbReference type="EMBL" id="MCL6682744.1"/>
    </source>
</evidence>
<dbReference type="RefSeq" id="WP_249846696.1">
    <property type="nucleotide sequence ID" value="NZ_JAMGBD010000001.1"/>
</dbReference>
<dbReference type="InterPro" id="IPR029069">
    <property type="entry name" value="HotDog_dom_sf"/>
</dbReference>
<dbReference type="PANTHER" id="PTHR43240:SF7">
    <property type="entry name" value="BLR7284 PROTEIN"/>
    <property type="match status" value="1"/>
</dbReference>
<name>A0ABT0RJE0_9SPHN</name>
<accession>A0ABT0RJE0</accession>
<gene>
    <name evidence="3" type="ORF">LZ536_02360</name>
</gene>
<dbReference type="Pfam" id="PF03061">
    <property type="entry name" value="4HBT"/>
    <property type="match status" value="1"/>
</dbReference>
<dbReference type="InterPro" id="IPR003736">
    <property type="entry name" value="PAAI_dom"/>
</dbReference>
<dbReference type="PANTHER" id="PTHR43240">
    <property type="entry name" value="1,4-DIHYDROXY-2-NAPHTHOYL-COA THIOESTERASE 1"/>
    <property type="match status" value="1"/>
</dbReference>
<proteinExistence type="predicted"/>